<dbReference type="CDD" id="cd00075">
    <property type="entry name" value="HATPase"/>
    <property type="match status" value="1"/>
</dbReference>
<keyword evidence="4" id="KW-0808">Transferase</keyword>
<comment type="caution">
    <text evidence="8">The sequence shown here is derived from an EMBL/GenBank/DDBJ whole genome shotgun (WGS) entry which is preliminary data.</text>
</comment>
<reference evidence="8 9" key="1">
    <citation type="journal article" date="2019" name="Int. J. Syst. Evol. Microbiol.">
        <title>The Global Catalogue of Microorganisms (GCM) 10K type strain sequencing project: providing services to taxonomists for standard genome sequencing and annotation.</title>
        <authorList>
            <consortium name="The Broad Institute Genomics Platform"/>
            <consortium name="The Broad Institute Genome Sequencing Center for Infectious Disease"/>
            <person name="Wu L."/>
            <person name="Ma J."/>
        </authorList>
    </citation>
    <scope>NUCLEOTIDE SEQUENCE [LARGE SCALE GENOMIC DNA]</scope>
    <source>
        <strain evidence="8 9">CGMCC 1.10387</strain>
    </source>
</reference>
<accession>A0ABD6DTA4</accession>
<dbReference type="SUPFAM" id="SSF47384">
    <property type="entry name" value="Homodimeric domain of signal transducing histidine kinase"/>
    <property type="match status" value="1"/>
</dbReference>
<dbReference type="GO" id="GO:0000160">
    <property type="term" value="P:phosphorelay signal transduction system"/>
    <property type="evidence" value="ECO:0007669"/>
    <property type="project" value="UniProtKB-KW"/>
</dbReference>
<dbReference type="InterPro" id="IPR036890">
    <property type="entry name" value="HATPase_C_sf"/>
</dbReference>
<evidence type="ECO:0000259" key="7">
    <source>
        <dbReference type="PROSITE" id="PS50109"/>
    </source>
</evidence>
<evidence type="ECO:0000313" key="8">
    <source>
        <dbReference type="EMBL" id="MFD1685429.1"/>
    </source>
</evidence>
<organism evidence="8 9">
    <name type="scientific">Halobellus litoreus</name>
    <dbReference type="NCBI Taxonomy" id="755310"/>
    <lineage>
        <taxon>Archaea</taxon>
        <taxon>Methanobacteriati</taxon>
        <taxon>Methanobacteriota</taxon>
        <taxon>Stenosarchaea group</taxon>
        <taxon>Halobacteria</taxon>
        <taxon>Halobacteriales</taxon>
        <taxon>Haloferacaceae</taxon>
        <taxon>Halobellus</taxon>
    </lineage>
</organism>
<dbReference type="InterPro" id="IPR004358">
    <property type="entry name" value="Sig_transdc_His_kin-like_C"/>
</dbReference>
<evidence type="ECO:0000256" key="1">
    <source>
        <dbReference type="ARBA" id="ARBA00000085"/>
    </source>
</evidence>
<dbReference type="PANTHER" id="PTHR43711">
    <property type="entry name" value="TWO-COMPONENT HISTIDINE KINASE"/>
    <property type="match status" value="1"/>
</dbReference>
<feature type="domain" description="Histidine kinase" evidence="7">
    <location>
        <begin position="181"/>
        <end position="376"/>
    </location>
</feature>
<dbReference type="InterPro" id="IPR029016">
    <property type="entry name" value="GAF-like_dom_sf"/>
</dbReference>
<dbReference type="Pfam" id="PF00512">
    <property type="entry name" value="HisKA"/>
    <property type="match status" value="1"/>
</dbReference>
<dbReference type="InterPro" id="IPR036097">
    <property type="entry name" value="HisK_dim/P_sf"/>
</dbReference>
<dbReference type="EMBL" id="JBHUDP010000002">
    <property type="protein sequence ID" value="MFD1685429.1"/>
    <property type="molecule type" value="Genomic_DNA"/>
</dbReference>
<dbReference type="Pfam" id="PF01590">
    <property type="entry name" value="GAF"/>
    <property type="match status" value="1"/>
</dbReference>
<dbReference type="PROSITE" id="PS50109">
    <property type="entry name" value="HIS_KIN"/>
    <property type="match status" value="1"/>
</dbReference>
<protein>
    <recommendedName>
        <fullName evidence="2">histidine kinase</fullName>
        <ecNumber evidence="2">2.7.13.3</ecNumber>
    </recommendedName>
</protein>
<dbReference type="PANTHER" id="PTHR43711:SF1">
    <property type="entry name" value="HISTIDINE KINASE 1"/>
    <property type="match status" value="1"/>
</dbReference>
<keyword evidence="9" id="KW-1185">Reference proteome</keyword>
<dbReference type="PRINTS" id="PR00344">
    <property type="entry name" value="BCTRLSENSOR"/>
</dbReference>
<dbReference type="InterPro" id="IPR005467">
    <property type="entry name" value="His_kinase_dom"/>
</dbReference>
<name>A0ABD6DTA4_9EURY</name>
<dbReference type="SMART" id="SM00065">
    <property type="entry name" value="GAF"/>
    <property type="match status" value="1"/>
</dbReference>
<dbReference type="InterPro" id="IPR050736">
    <property type="entry name" value="Sensor_HK_Regulatory"/>
</dbReference>
<evidence type="ECO:0000256" key="2">
    <source>
        <dbReference type="ARBA" id="ARBA00012438"/>
    </source>
</evidence>
<dbReference type="Gene3D" id="3.30.450.40">
    <property type="match status" value="1"/>
</dbReference>
<evidence type="ECO:0000256" key="3">
    <source>
        <dbReference type="ARBA" id="ARBA00022553"/>
    </source>
</evidence>
<dbReference type="InterPro" id="IPR003661">
    <property type="entry name" value="HisK_dim/P_dom"/>
</dbReference>
<keyword evidence="5 8" id="KW-0418">Kinase</keyword>
<proteinExistence type="predicted"/>
<dbReference type="Pfam" id="PF02518">
    <property type="entry name" value="HATPase_c"/>
    <property type="match status" value="1"/>
</dbReference>
<dbReference type="CDD" id="cd00082">
    <property type="entry name" value="HisKA"/>
    <property type="match status" value="1"/>
</dbReference>
<dbReference type="RefSeq" id="WP_256306562.1">
    <property type="nucleotide sequence ID" value="NZ_JANHAW010000001.1"/>
</dbReference>
<sequence length="376" mass="41121">MSDSGLSAGTARKELYEVMRLDLPFEEKATRALSVGERFLGVDNGHVTRIDPESNYWQAVASTDPPDGSFPAGLVTDFDATYCRRAIESGGSLALSDAPEAGWGDDPAFEAHGLHCYHGTPLVVDGDLYGTVCFVSEAPRERPFSEVETTFAELLARMLERELERRQMTATIERYEEFASVLSHDLRNPLNVAQGRVDLERSERESENLAVVARSLDRIESIIASVLRVAREGRDIDATSVVSLSTLAERCWESIDVADATLVVDEEFTFRADAERVRGIFENLFRNAVEHGGDDVTIRVGPLDGGEGFYVEDDGPGIPESDRETVFDPGYTTGREGVGLGLSIVEGGVEAHGWRIEATDAETGGARFEIRDVIPA</sequence>
<evidence type="ECO:0000256" key="5">
    <source>
        <dbReference type="ARBA" id="ARBA00022777"/>
    </source>
</evidence>
<keyword evidence="6" id="KW-0902">Two-component regulatory system</keyword>
<evidence type="ECO:0000256" key="4">
    <source>
        <dbReference type="ARBA" id="ARBA00022679"/>
    </source>
</evidence>
<comment type="catalytic activity">
    <reaction evidence="1">
        <text>ATP + protein L-histidine = ADP + protein N-phospho-L-histidine.</text>
        <dbReference type="EC" id="2.7.13.3"/>
    </reaction>
</comment>
<keyword evidence="3" id="KW-0597">Phosphoprotein</keyword>
<dbReference type="GO" id="GO:0004673">
    <property type="term" value="F:protein histidine kinase activity"/>
    <property type="evidence" value="ECO:0007669"/>
    <property type="project" value="UniProtKB-EC"/>
</dbReference>
<dbReference type="EC" id="2.7.13.3" evidence="2"/>
<evidence type="ECO:0000256" key="6">
    <source>
        <dbReference type="ARBA" id="ARBA00023012"/>
    </source>
</evidence>
<dbReference type="InterPro" id="IPR003018">
    <property type="entry name" value="GAF"/>
</dbReference>
<dbReference type="SMART" id="SM00388">
    <property type="entry name" value="HisKA"/>
    <property type="match status" value="1"/>
</dbReference>
<dbReference type="AlphaFoldDB" id="A0ABD6DTA4"/>
<dbReference type="SUPFAM" id="SSF55874">
    <property type="entry name" value="ATPase domain of HSP90 chaperone/DNA topoisomerase II/histidine kinase"/>
    <property type="match status" value="1"/>
</dbReference>
<gene>
    <name evidence="8" type="ORF">ACFSAS_07360</name>
</gene>
<dbReference type="InterPro" id="IPR003594">
    <property type="entry name" value="HATPase_dom"/>
</dbReference>
<dbReference type="Proteomes" id="UP001597092">
    <property type="component" value="Unassembled WGS sequence"/>
</dbReference>
<dbReference type="Gene3D" id="1.10.287.130">
    <property type="match status" value="1"/>
</dbReference>
<dbReference type="SUPFAM" id="SSF55781">
    <property type="entry name" value="GAF domain-like"/>
    <property type="match status" value="1"/>
</dbReference>
<dbReference type="SMART" id="SM00387">
    <property type="entry name" value="HATPase_c"/>
    <property type="match status" value="1"/>
</dbReference>
<evidence type="ECO:0000313" key="9">
    <source>
        <dbReference type="Proteomes" id="UP001597092"/>
    </source>
</evidence>
<dbReference type="Gene3D" id="3.30.565.10">
    <property type="entry name" value="Histidine kinase-like ATPase, C-terminal domain"/>
    <property type="match status" value="1"/>
</dbReference>